<sequence length="411" mass="45625">MSFLRVVLVIFSLLTLNFSVTAKILVELNEFPEWFQEAAARTIEVKSETLIEIENFNVKSKIKGKAELSSAEDGVWYYIIDIGTSSPVECYVFTTFDGPANSLHAIVEHSLGGVERLNDKKLASRFNYALDVGLVDDTPYMALDTLYNLTDGKETVAGVLKGLSARTNNSLQICIHNEIGYEEAFTGVFESFVGAFISSESNPEFFEVVYKLEANDMPIGYSLEKYSLDEDGDVYVQTQDAMIMPVDSQSVSRSDSVSTEYSQPDGSLINADTYSIENSVLSSQFSIQYIDEAWQVEGQLQGKELSQTLEYSDWLLSSFGSYLETVILQESKDTSAQYSIWVSEINPTAAMTLELSKLSDREDANIRVAMGPLKIDFLADSNGIFQEGSFGQGPMKMNMGLMYVKGLPKIP</sequence>
<reference evidence="1 2" key="1">
    <citation type="submission" date="2023-09" db="EMBL/GenBank/DDBJ databases">
        <authorList>
            <person name="Rey-Velasco X."/>
        </authorList>
    </citation>
    <scope>NUCLEOTIDE SEQUENCE [LARGE SCALE GENOMIC DNA]</scope>
    <source>
        <strain evidence="1 2">P117</strain>
    </source>
</reference>
<evidence type="ECO:0008006" key="3">
    <source>
        <dbReference type="Google" id="ProtNLM"/>
    </source>
</evidence>
<keyword evidence="2" id="KW-1185">Reference proteome</keyword>
<evidence type="ECO:0000313" key="2">
    <source>
        <dbReference type="Proteomes" id="UP001253545"/>
    </source>
</evidence>
<comment type="caution">
    <text evidence="1">The sequence shown here is derived from an EMBL/GenBank/DDBJ whole genome shotgun (WGS) entry which is preliminary data.</text>
</comment>
<name>A0ABU2ZSI7_9ALTE</name>
<dbReference type="Proteomes" id="UP001253545">
    <property type="component" value="Unassembled WGS sequence"/>
</dbReference>
<organism evidence="1 2">
    <name type="scientific">Glaciecola petra</name>
    <dbReference type="NCBI Taxonomy" id="3075602"/>
    <lineage>
        <taxon>Bacteria</taxon>
        <taxon>Pseudomonadati</taxon>
        <taxon>Pseudomonadota</taxon>
        <taxon>Gammaproteobacteria</taxon>
        <taxon>Alteromonadales</taxon>
        <taxon>Alteromonadaceae</taxon>
        <taxon>Glaciecola</taxon>
    </lineage>
</organism>
<proteinExistence type="predicted"/>
<gene>
    <name evidence="1" type="ORF">RM552_06040</name>
</gene>
<protein>
    <recommendedName>
        <fullName evidence="3">Lipoprotein</fullName>
    </recommendedName>
</protein>
<dbReference type="RefSeq" id="WP_311367872.1">
    <property type="nucleotide sequence ID" value="NZ_JAVRHX010000001.1"/>
</dbReference>
<dbReference type="EMBL" id="JAVRHX010000001">
    <property type="protein sequence ID" value="MDT0594397.1"/>
    <property type="molecule type" value="Genomic_DNA"/>
</dbReference>
<accession>A0ABU2ZSI7</accession>
<evidence type="ECO:0000313" key="1">
    <source>
        <dbReference type="EMBL" id="MDT0594397.1"/>
    </source>
</evidence>